<feature type="domain" description="F-box" evidence="2">
    <location>
        <begin position="32"/>
        <end position="63"/>
    </location>
</feature>
<feature type="domain" description="FBD" evidence="3">
    <location>
        <begin position="387"/>
        <end position="429"/>
    </location>
</feature>
<dbReference type="SUPFAM" id="SSF81383">
    <property type="entry name" value="F-box domain"/>
    <property type="match status" value="1"/>
</dbReference>
<sequence length="466" mass="53222">MEFGSAASGFRSPKENPHKKHKANEVEDLTDKLPELLITHILSLLPTKDAVRTSVLSRRWMYRWVSITKLDLDDCRFYIPKRKTGGIQHFKNFVNRTLLLTKGSRVESFSLVMTNKIDISLLNTWISCILMQQKIKNLRIHSKCGWTFSTLAFQSLFNSIFLEELDLKMLSCDIEVPTMDVYFGYLKFIKLNGIAFIEGSSYGYLKLSLPLLKKFETINCDWLCAEGVYVKAPLLENICIVQDRLPLSDDDERSCEIKFFDCHLKEFTYRGYAISQPLILSDALIAKNVRANLILSKWEDGNSEAGLCEFALLNQFNQAESINFDLSEVLTQPNVAFLPQFSMLIHLELGLTLCEVLLGLLHRSPFLKTLSFKGISKFDQELLNSTVVPDCLASALQVVKFEGVNGYEHELCLAKFLMEKGITLERMSFVLANQALGKSMIIEEFKEKLFSFKKGFSFAIVEFSYN</sequence>
<dbReference type="Proteomes" id="UP001157006">
    <property type="component" value="Unassembled WGS sequence"/>
</dbReference>
<gene>
    <name evidence="4" type="ORF">VFH_U043600</name>
</gene>
<dbReference type="InterPro" id="IPR006566">
    <property type="entry name" value="FBD"/>
</dbReference>
<dbReference type="EMBL" id="CATIWC010001024">
    <property type="protein sequence ID" value="CAI8583775.1"/>
    <property type="molecule type" value="Genomic_DNA"/>
</dbReference>
<organism evidence="4 5">
    <name type="scientific">Vicia faba</name>
    <name type="common">Broad bean</name>
    <name type="synonym">Faba vulgaris</name>
    <dbReference type="NCBI Taxonomy" id="3906"/>
    <lineage>
        <taxon>Eukaryota</taxon>
        <taxon>Viridiplantae</taxon>
        <taxon>Streptophyta</taxon>
        <taxon>Embryophyta</taxon>
        <taxon>Tracheophyta</taxon>
        <taxon>Spermatophyta</taxon>
        <taxon>Magnoliopsida</taxon>
        <taxon>eudicotyledons</taxon>
        <taxon>Gunneridae</taxon>
        <taxon>Pentapetalae</taxon>
        <taxon>rosids</taxon>
        <taxon>fabids</taxon>
        <taxon>Fabales</taxon>
        <taxon>Fabaceae</taxon>
        <taxon>Papilionoideae</taxon>
        <taxon>50 kb inversion clade</taxon>
        <taxon>NPAAA clade</taxon>
        <taxon>Hologalegina</taxon>
        <taxon>IRL clade</taxon>
        <taxon>Fabeae</taxon>
        <taxon>Vicia</taxon>
    </lineage>
</organism>
<dbReference type="Pfam" id="PF00646">
    <property type="entry name" value="F-box"/>
    <property type="match status" value="1"/>
</dbReference>
<protein>
    <submittedName>
        <fullName evidence="4">Uncharacterized protein</fullName>
    </submittedName>
</protein>
<dbReference type="Gene3D" id="1.20.1280.50">
    <property type="match status" value="1"/>
</dbReference>
<dbReference type="InterPro" id="IPR001810">
    <property type="entry name" value="F-box_dom"/>
</dbReference>
<evidence type="ECO:0000256" key="1">
    <source>
        <dbReference type="SAM" id="MobiDB-lite"/>
    </source>
</evidence>
<accession>A0AAV0YCS6</accession>
<dbReference type="InterPro" id="IPR050232">
    <property type="entry name" value="FBL13/AtMIF1-like"/>
</dbReference>
<dbReference type="Pfam" id="PF08387">
    <property type="entry name" value="FBD"/>
    <property type="match status" value="1"/>
</dbReference>
<dbReference type="AlphaFoldDB" id="A0AAV0YCS6"/>
<reference evidence="4 5" key="1">
    <citation type="submission" date="2023-01" db="EMBL/GenBank/DDBJ databases">
        <authorList>
            <person name="Kreplak J."/>
        </authorList>
    </citation>
    <scope>NUCLEOTIDE SEQUENCE [LARGE SCALE GENOMIC DNA]</scope>
</reference>
<dbReference type="PANTHER" id="PTHR31900">
    <property type="entry name" value="F-BOX/RNI SUPERFAMILY PROTEIN-RELATED"/>
    <property type="match status" value="1"/>
</dbReference>
<dbReference type="PANTHER" id="PTHR31900:SF32">
    <property type="entry name" value="F-BOX_RNI_FBD-LIKE DOMAIN PROTEIN"/>
    <property type="match status" value="1"/>
</dbReference>
<keyword evidence="5" id="KW-1185">Reference proteome</keyword>
<evidence type="ECO:0000313" key="4">
    <source>
        <dbReference type="EMBL" id="CAI8583775.1"/>
    </source>
</evidence>
<comment type="caution">
    <text evidence="4">The sequence shown here is derived from an EMBL/GenBank/DDBJ whole genome shotgun (WGS) entry which is preliminary data.</text>
</comment>
<evidence type="ECO:0000259" key="2">
    <source>
        <dbReference type="Pfam" id="PF00646"/>
    </source>
</evidence>
<dbReference type="InterPro" id="IPR053781">
    <property type="entry name" value="F-box_AtFBL13-like"/>
</dbReference>
<feature type="region of interest" description="Disordered" evidence="1">
    <location>
        <begin position="1"/>
        <end position="25"/>
    </location>
</feature>
<dbReference type="CDD" id="cd22160">
    <property type="entry name" value="F-box_AtFBL13-like"/>
    <property type="match status" value="1"/>
</dbReference>
<evidence type="ECO:0000259" key="3">
    <source>
        <dbReference type="Pfam" id="PF08387"/>
    </source>
</evidence>
<evidence type="ECO:0000313" key="5">
    <source>
        <dbReference type="Proteomes" id="UP001157006"/>
    </source>
</evidence>
<dbReference type="InterPro" id="IPR036047">
    <property type="entry name" value="F-box-like_dom_sf"/>
</dbReference>
<name>A0AAV0YCS6_VICFA</name>
<proteinExistence type="predicted"/>